<dbReference type="EMBL" id="CM039436">
    <property type="protein sequence ID" value="KAI4314725.1"/>
    <property type="molecule type" value="Genomic_DNA"/>
</dbReference>
<gene>
    <name evidence="1" type="ORF">L6164_027604</name>
</gene>
<reference evidence="1 2" key="1">
    <citation type="journal article" date="2022" name="DNA Res.">
        <title>Chromosomal-level genome assembly of the orchid tree Bauhinia variegata (Leguminosae; Cercidoideae) supports the allotetraploid origin hypothesis of Bauhinia.</title>
        <authorList>
            <person name="Zhong Y."/>
            <person name="Chen Y."/>
            <person name="Zheng D."/>
            <person name="Pang J."/>
            <person name="Liu Y."/>
            <person name="Luo S."/>
            <person name="Meng S."/>
            <person name="Qian L."/>
            <person name="Wei D."/>
            <person name="Dai S."/>
            <person name="Zhou R."/>
        </authorList>
    </citation>
    <scope>NUCLEOTIDE SEQUENCE [LARGE SCALE GENOMIC DNA]</scope>
    <source>
        <strain evidence="1">BV-YZ2020</strain>
    </source>
</reference>
<organism evidence="1 2">
    <name type="scientific">Bauhinia variegata</name>
    <name type="common">Purple orchid tree</name>
    <name type="synonym">Phanera variegata</name>
    <dbReference type="NCBI Taxonomy" id="167791"/>
    <lineage>
        <taxon>Eukaryota</taxon>
        <taxon>Viridiplantae</taxon>
        <taxon>Streptophyta</taxon>
        <taxon>Embryophyta</taxon>
        <taxon>Tracheophyta</taxon>
        <taxon>Spermatophyta</taxon>
        <taxon>Magnoliopsida</taxon>
        <taxon>eudicotyledons</taxon>
        <taxon>Gunneridae</taxon>
        <taxon>Pentapetalae</taxon>
        <taxon>rosids</taxon>
        <taxon>fabids</taxon>
        <taxon>Fabales</taxon>
        <taxon>Fabaceae</taxon>
        <taxon>Cercidoideae</taxon>
        <taxon>Cercideae</taxon>
        <taxon>Bauhiniinae</taxon>
        <taxon>Bauhinia</taxon>
    </lineage>
</organism>
<proteinExistence type="predicted"/>
<evidence type="ECO:0000313" key="2">
    <source>
        <dbReference type="Proteomes" id="UP000828941"/>
    </source>
</evidence>
<sequence>MRANYKVRFNKLKGMHLDGSREMLCCKVIDPLGQRFQIITATELRMLELPPTLLSRGHTRREREREKGREEKRSTYKFKCLKPISYCSVKQGPKPRRKETTPPHQHYCPTQDRAADQSSESESAAVASSSFTEISGVDWCCVYLSRLKEVLAQVPQALCR</sequence>
<name>A0ACB9LTH1_BAUVA</name>
<keyword evidence="2" id="KW-1185">Reference proteome</keyword>
<evidence type="ECO:0000313" key="1">
    <source>
        <dbReference type="EMBL" id="KAI4314725.1"/>
    </source>
</evidence>
<protein>
    <submittedName>
        <fullName evidence="1">Uncharacterized protein</fullName>
    </submittedName>
</protein>
<comment type="caution">
    <text evidence="1">The sequence shown here is derived from an EMBL/GenBank/DDBJ whole genome shotgun (WGS) entry which is preliminary data.</text>
</comment>
<accession>A0ACB9LTH1</accession>
<dbReference type="Proteomes" id="UP000828941">
    <property type="component" value="Chromosome 11"/>
</dbReference>